<organism evidence="5 6">
    <name type="scientific">Dichotomicrobium thermohalophilum</name>
    <dbReference type="NCBI Taxonomy" id="933063"/>
    <lineage>
        <taxon>Bacteria</taxon>
        <taxon>Pseudomonadati</taxon>
        <taxon>Pseudomonadota</taxon>
        <taxon>Alphaproteobacteria</taxon>
        <taxon>Hyphomicrobiales</taxon>
        <taxon>Hyphomicrobiaceae</taxon>
        <taxon>Dichotomicrobium</taxon>
    </lineage>
</organism>
<dbReference type="GO" id="GO:0005524">
    <property type="term" value="F:ATP binding"/>
    <property type="evidence" value="ECO:0007669"/>
    <property type="project" value="UniProtKB-UniRule"/>
</dbReference>
<evidence type="ECO:0000259" key="3">
    <source>
        <dbReference type="PROSITE" id="PS50975"/>
    </source>
</evidence>
<dbReference type="OrthoDB" id="9803907at2"/>
<dbReference type="PROSITE" id="PS50975">
    <property type="entry name" value="ATP_GRASP"/>
    <property type="match status" value="1"/>
</dbReference>
<evidence type="ECO:0000313" key="5">
    <source>
        <dbReference type="EMBL" id="RIA56653.1"/>
    </source>
</evidence>
<keyword evidence="1" id="KW-0067">ATP-binding</keyword>
<dbReference type="Proteomes" id="UP000266273">
    <property type="component" value="Unassembled WGS sequence"/>
</dbReference>
<dbReference type="GO" id="GO:0016747">
    <property type="term" value="F:acyltransferase activity, transferring groups other than amino-acyl groups"/>
    <property type="evidence" value="ECO:0007669"/>
    <property type="project" value="InterPro"/>
</dbReference>
<protein>
    <submittedName>
        <fullName evidence="5">GNAT-family acetyltransferase (TIGR03103 family)</fullName>
    </submittedName>
</protein>
<dbReference type="Gene3D" id="3.30.1490.20">
    <property type="entry name" value="ATP-grasp fold, A domain"/>
    <property type="match status" value="1"/>
</dbReference>
<dbReference type="SUPFAM" id="SSF55729">
    <property type="entry name" value="Acyl-CoA N-acyltransferases (Nat)"/>
    <property type="match status" value="1"/>
</dbReference>
<dbReference type="InterPro" id="IPR016181">
    <property type="entry name" value="Acyl_CoA_acyltransferase"/>
</dbReference>
<dbReference type="Gene3D" id="3.40.630.30">
    <property type="match status" value="1"/>
</dbReference>
<dbReference type="InterPro" id="IPR013651">
    <property type="entry name" value="ATP-grasp_RimK-type"/>
</dbReference>
<evidence type="ECO:0000256" key="2">
    <source>
        <dbReference type="SAM" id="MobiDB-lite"/>
    </source>
</evidence>
<name>A0A397Q6R8_9HYPH</name>
<dbReference type="InterPro" id="IPR013815">
    <property type="entry name" value="ATP_grasp_subdomain_1"/>
</dbReference>
<dbReference type="AlphaFoldDB" id="A0A397Q6R8"/>
<dbReference type="InterPro" id="IPR000182">
    <property type="entry name" value="GNAT_dom"/>
</dbReference>
<evidence type="ECO:0000259" key="4">
    <source>
        <dbReference type="PROSITE" id="PS51186"/>
    </source>
</evidence>
<dbReference type="GO" id="GO:0005737">
    <property type="term" value="C:cytoplasm"/>
    <property type="evidence" value="ECO:0007669"/>
    <property type="project" value="TreeGrafter"/>
</dbReference>
<feature type="domain" description="ATP-grasp" evidence="3">
    <location>
        <begin position="334"/>
        <end position="577"/>
    </location>
</feature>
<dbReference type="GO" id="GO:0046872">
    <property type="term" value="F:metal ion binding"/>
    <property type="evidence" value="ECO:0007669"/>
    <property type="project" value="InterPro"/>
</dbReference>
<dbReference type="EMBL" id="QXDF01000001">
    <property type="protein sequence ID" value="RIA56653.1"/>
    <property type="molecule type" value="Genomic_DNA"/>
</dbReference>
<dbReference type="InterPro" id="IPR017534">
    <property type="entry name" value="GNAT-acetyltransferase"/>
</dbReference>
<dbReference type="Gene3D" id="3.30.470.20">
    <property type="entry name" value="ATP-grasp fold, B domain"/>
    <property type="match status" value="2"/>
</dbReference>
<reference evidence="5 6" key="1">
    <citation type="submission" date="2018-08" db="EMBL/GenBank/DDBJ databases">
        <title>Genomic Encyclopedia of Archaeal and Bacterial Type Strains, Phase II (KMG-II): from individual species to whole genera.</title>
        <authorList>
            <person name="Goeker M."/>
        </authorList>
    </citation>
    <scope>NUCLEOTIDE SEQUENCE [LARGE SCALE GENOMIC DNA]</scope>
    <source>
        <strain evidence="5 6">DSM 5002</strain>
    </source>
</reference>
<keyword evidence="1" id="KW-0547">Nucleotide-binding</keyword>
<gene>
    <name evidence="5" type="ORF">BXY53_1759</name>
</gene>
<dbReference type="GO" id="GO:0018169">
    <property type="term" value="F:ribosomal S6-glutamic acid ligase activity"/>
    <property type="evidence" value="ECO:0007669"/>
    <property type="project" value="TreeGrafter"/>
</dbReference>
<dbReference type="SUPFAM" id="SSF56059">
    <property type="entry name" value="Glutathione synthetase ATP-binding domain-like"/>
    <property type="match status" value="1"/>
</dbReference>
<dbReference type="GO" id="GO:0009432">
    <property type="term" value="P:SOS response"/>
    <property type="evidence" value="ECO:0007669"/>
    <property type="project" value="TreeGrafter"/>
</dbReference>
<feature type="domain" description="N-acetyltransferase" evidence="4">
    <location>
        <begin position="116"/>
        <end position="265"/>
    </location>
</feature>
<keyword evidence="5" id="KW-0808">Transferase</keyword>
<dbReference type="InterPro" id="IPR011761">
    <property type="entry name" value="ATP-grasp"/>
</dbReference>
<dbReference type="Pfam" id="PF00583">
    <property type="entry name" value="Acetyltransf_1"/>
    <property type="match status" value="1"/>
</dbReference>
<evidence type="ECO:0000256" key="1">
    <source>
        <dbReference type="PROSITE-ProRule" id="PRU00409"/>
    </source>
</evidence>
<sequence>MGDRDKRVSPEDLAEMASLKHWGARPEEAQAQLTTPNAIVDCGWGRLIFGQTFADLDQLANSLREETEGQRDVAFYVRDPHVVLSSAPQELFLDPSHTFRLYLGNVKDEAPAPPGFRIREARPDDADAINTVYQSHGMVTLHDGFLDELDADNPVTVLVADDPTTGEVLGVVMGVDHVAAFGDPDNGSSLWALGVDMQAPHPGVGRMLVQALAHHFREAGRSFMDLSVMYDNEEAIQLYRKLGFEQIPVYCIKRKNPINERLFMGPAPEEQLNIYARIIVDEARRRGIAVDIEDAAAGLFHLSFGGRSIACRESLSDMTSAVAMSRCMDKSLTQRLLRRGGLKVPEQIRVESDEEAMNFLRRHGRVVVKPAEGEQGRGVYVDLTTPDDVLAAVAAARSLCETVLMEQFITGQDLRIIVIDRQVIAAAIRRPAAIMGNGVHTIAQLIEKQSRRREAATGGESRIPVDDETRRSVSGAGYDMDAVLPEGEELIVRKTANLHTGGTIHDVTPELHPDLADAALTASDILDMPVVGLDFIVPSPSEPTYFVIEANERPGLANHEPQPTAESFIDFLFPQTVTRDRAVRS</sequence>
<dbReference type="PANTHER" id="PTHR21621:SF0">
    <property type="entry name" value="BETA-CITRYLGLUTAMATE SYNTHASE B-RELATED"/>
    <property type="match status" value="1"/>
</dbReference>
<comment type="caution">
    <text evidence="5">The sequence shown here is derived from an EMBL/GenBank/DDBJ whole genome shotgun (WGS) entry which is preliminary data.</text>
</comment>
<proteinExistence type="predicted"/>
<feature type="region of interest" description="Disordered" evidence="2">
    <location>
        <begin position="450"/>
        <end position="471"/>
    </location>
</feature>
<accession>A0A397Q6R8</accession>
<evidence type="ECO:0000313" key="6">
    <source>
        <dbReference type="Proteomes" id="UP000266273"/>
    </source>
</evidence>
<dbReference type="PROSITE" id="PS51186">
    <property type="entry name" value="GNAT"/>
    <property type="match status" value="1"/>
</dbReference>
<dbReference type="PANTHER" id="PTHR21621">
    <property type="entry name" value="RIBOSOMAL PROTEIN S6 MODIFICATION PROTEIN"/>
    <property type="match status" value="1"/>
</dbReference>
<dbReference type="RefSeq" id="WP_119061425.1">
    <property type="nucleotide sequence ID" value="NZ_QXDF01000001.1"/>
</dbReference>
<keyword evidence="6" id="KW-1185">Reference proteome</keyword>
<dbReference type="Pfam" id="PF08443">
    <property type="entry name" value="RimK"/>
    <property type="match status" value="1"/>
</dbReference>
<dbReference type="NCBIfam" id="TIGR03103">
    <property type="entry name" value="trio_acet_GNAT"/>
    <property type="match status" value="1"/>
</dbReference>